<dbReference type="PANTHER" id="PTHR47926:SF382">
    <property type="entry name" value="PENTACOTRIPEPTIDE-REPEAT REGION OF PRORP DOMAIN-CONTAINING PROTEIN"/>
    <property type="match status" value="1"/>
</dbReference>
<dbReference type="PROSITE" id="PS51375">
    <property type="entry name" value="PPR"/>
    <property type="match status" value="4"/>
</dbReference>
<feature type="repeat" description="PPR" evidence="2">
    <location>
        <begin position="595"/>
        <end position="629"/>
    </location>
</feature>
<dbReference type="OrthoDB" id="424777at2759"/>
<dbReference type="InterPro" id="IPR046960">
    <property type="entry name" value="PPR_At4g14850-like_plant"/>
</dbReference>
<protein>
    <recommendedName>
        <fullName evidence="5">Pentatricopeptide repeat-containing protein</fullName>
    </recommendedName>
</protein>
<dbReference type="Pfam" id="PF01535">
    <property type="entry name" value="PPR"/>
    <property type="match status" value="4"/>
</dbReference>
<dbReference type="InterPro" id="IPR011990">
    <property type="entry name" value="TPR-like_helical_dom_sf"/>
</dbReference>
<dbReference type="FunFam" id="1.25.40.10:FF:000031">
    <property type="entry name" value="Pentatricopeptide repeat-containing protein mitochondrial"/>
    <property type="match status" value="1"/>
</dbReference>
<evidence type="ECO:0000256" key="2">
    <source>
        <dbReference type="PROSITE-ProRule" id="PRU00708"/>
    </source>
</evidence>
<comment type="caution">
    <text evidence="3">The sequence shown here is derived from an EMBL/GenBank/DDBJ whole genome shotgun (WGS) entry which is preliminary data.</text>
</comment>
<feature type="repeat" description="PPR" evidence="2">
    <location>
        <begin position="289"/>
        <end position="323"/>
    </location>
</feature>
<name>A0A9D4UJ08_ADICA</name>
<feature type="repeat" description="PPR" evidence="2">
    <location>
        <begin position="391"/>
        <end position="425"/>
    </location>
</feature>
<accession>A0A9D4UJ08</accession>
<dbReference type="GO" id="GO:0009451">
    <property type="term" value="P:RNA modification"/>
    <property type="evidence" value="ECO:0007669"/>
    <property type="project" value="InterPro"/>
</dbReference>
<dbReference type="FunFam" id="1.25.40.10:FF:000090">
    <property type="entry name" value="Pentatricopeptide repeat-containing protein, chloroplastic"/>
    <property type="match status" value="1"/>
</dbReference>
<dbReference type="PANTHER" id="PTHR47926">
    <property type="entry name" value="PENTATRICOPEPTIDE REPEAT-CONTAINING PROTEIN"/>
    <property type="match status" value="1"/>
</dbReference>
<reference evidence="3" key="1">
    <citation type="submission" date="2021-01" db="EMBL/GenBank/DDBJ databases">
        <title>Adiantum capillus-veneris genome.</title>
        <authorList>
            <person name="Fang Y."/>
            <person name="Liao Q."/>
        </authorList>
    </citation>
    <scope>NUCLEOTIDE SEQUENCE</scope>
    <source>
        <strain evidence="3">H3</strain>
        <tissue evidence="3">Leaf</tissue>
    </source>
</reference>
<evidence type="ECO:0000313" key="4">
    <source>
        <dbReference type="Proteomes" id="UP000886520"/>
    </source>
</evidence>
<sequence>MRSILDSTVLPFAVVNVGAALPTTRAEERLAYPSIDKLDILWRDFFKNPSHWIDIRSTKTDPRSPDFKYKATENPVWVFGWPNPYWVQEKLTRRGLKAPDVALNTKDGCVPVELESSPATEEEVQTYCQMQDGHFLHQNAQCVTSQSNCRTTVNAEHFDEQSANVAINNAPQNNEGYTHACAALDTSIKACADQGVAEQFEEPSMDGVINNVLQNNAGDRSACIALVTSLKACADQGDLLGGISLHTDIARQGLLESNHIIGGAVINMYAKCGALSKAQEVFDVLPTCSVVSWNALLAGYAQNGQGQNALVCFDRMQKEGVYPDAVTAVCILNACGSVGALDKGQELHAFIVKEGLLDINVVVGNALIDMYACCQLLAKAQAVFFELPSCNEVSWTTLITGFVKHGLGDEAIKCFELMKLKGFSLVMATCLSILKACAISCAVNKGQEIHAVLVKDGLLGDSMVIGTALVDMYAKCGALGKALTIFHELPMQDVVAWGALLDGYSQYRDSEEAIQCYEEMRKGGFCPDGATYICILQASGSVGAARKGQEIHAEVAAEGWFDKDAGVANSVIDMYAKCGMLAEAQDVFDELLVRSVIMWNALLAGYAQLGEEAVVSRLFTKMVAEGTEPDFVTFIIVLGACSHRGLLSKGEAQFESMILDYGIDPISEHLTCVVDLFGRAGHINKAIAVVKAMPVSADMSALLAVLDACKKMGNLNLGSWALEHTLHLDIKHSAAYVCVSDIYASVGKLEDVEETEGFNV</sequence>
<feature type="repeat" description="PPR" evidence="2">
    <location>
        <begin position="493"/>
        <end position="527"/>
    </location>
</feature>
<organism evidence="3 4">
    <name type="scientific">Adiantum capillus-veneris</name>
    <name type="common">Maidenhair fern</name>
    <dbReference type="NCBI Taxonomy" id="13818"/>
    <lineage>
        <taxon>Eukaryota</taxon>
        <taxon>Viridiplantae</taxon>
        <taxon>Streptophyta</taxon>
        <taxon>Embryophyta</taxon>
        <taxon>Tracheophyta</taxon>
        <taxon>Polypodiopsida</taxon>
        <taxon>Polypodiidae</taxon>
        <taxon>Polypodiales</taxon>
        <taxon>Pteridineae</taxon>
        <taxon>Pteridaceae</taxon>
        <taxon>Vittarioideae</taxon>
        <taxon>Adiantum</taxon>
    </lineage>
</organism>
<dbReference type="Pfam" id="PF13812">
    <property type="entry name" value="PPR_3"/>
    <property type="match status" value="1"/>
</dbReference>
<dbReference type="NCBIfam" id="TIGR00756">
    <property type="entry name" value="PPR"/>
    <property type="match status" value="4"/>
</dbReference>
<dbReference type="AlphaFoldDB" id="A0A9D4UJ08"/>
<keyword evidence="1" id="KW-0677">Repeat</keyword>
<evidence type="ECO:0000313" key="3">
    <source>
        <dbReference type="EMBL" id="KAI5068803.1"/>
    </source>
</evidence>
<dbReference type="Gene3D" id="1.25.40.10">
    <property type="entry name" value="Tetratricopeptide repeat domain"/>
    <property type="match status" value="4"/>
</dbReference>
<dbReference type="FunFam" id="1.25.40.10:FF:000285">
    <property type="entry name" value="Pentatricopeptide repeat-containing protein, chloroplastic"/>
    <property type="match status" value="1"/>
</dbReference>
<dbReference type="Proteomes" id="UP000886520">
    <property type="component" value="Chromosome 16"/>
</dbReference>
<proteinExistence type="predicted"/>
<dbReference type="Pfam" id="PF13041">
    <property type="entry name" value="PPR_2"/>
    <property type="match status" value="2"/>
</dbReference>
<dbReference type="InterPro" id="IPR002885">
    <property type="entry name" value="PPR_rpt"/>
</dbReference>
<keyword evidence="4" id="KW-1185">Reference proteome</keyword>
<dbReference type="GO" id="GO:0003723">
    <property type="term" value="F:RNA binding"/>
    <property type="evidence" value="ECO:0007669"/>
    <property type="project" value="InterPro"/>
</dbReference>
<gene>
    <name evidence="3" type="ORF">GOP47_0017148</name>
</gene>
<evidence type="ECO:0008006" key="5">
    <source>
        <dbReference type="Google" id="ProtNLM"/>
    </source>
</evidence>
<dbReference type="EMBL" id="JABFUD020000016">
    <property type="protein sequence ID" value="KAI5068803.1"/>
    <property type="molecule type" value="Genomic_DNA"/>
</dbReference>
<evidence type="ECO:0000256" key="1">
    <source>
        <dbReference type="ARBA" id="ARBA00022737"/>
    </source>
</evidence>